<evidence type="ECO:0000256" key="1">
    <source>
        <dbReference type="ARBA" id="ARBA00004370"/>
    </source>
</evidence>
<evidence type="ECO:0000256" key="2">
    <source>
        <dbReference type="ARBA" id="ARBA00022729"/>
    </source>
</evidence>
<dbReference type="InterPro" id="IPR007110">
    <property type="entry name" value="Ig-like_dom"/>
</dbReference>
<dbReference type="InterPro" id="IPR013106">
    <property type="entry name" value="Ig_V-set"/>
</dbReference>
<dbReference type="PROSITE" id="PS50835">
    <property type="entry name" value="IG_LIKE"/>
    <property type="match status" value="1"/>
</dbReference>
<dbReference type="STRING" id="7994.ENSAMXP00000032957"/>
<comment type="subcellular location">
    <subcellularLocation>
        <location evidence="1">Membrane</location>
    </subcellularLocation>
</comment>
<keyword evidence="3" id="KW-0472">Membrane</keyword>
<dbReference type="Ensembl" id="ENSAMXT00000053343.1">
    <property type="protein sequence ID" value="ENSAMXP00000032957.1"/>
    <property type="gene ID" value="ENSAMXG00000038012.1"/>
</dbReference>
<protein>
    <recommendedName>
        <fullName evidence="7">Ig-like domain-containing protein</fullName>
    </recommendedName>
</protein>
<dbReference type="GO" id="GO:0009897">
    <property type="term" value="C:external side of plasma membrane"/>
    <property type="evidence" value="ECO:0007669"/>
    <property type="project" value="TreeGrafter"/>
</dbReference>
<accession>A0A3B1ISI5</accession>
<evidence type="ECO:0000256" key="6">
    <source>
        <dbReference type="ARBA" id="ARBA00023319"/>
    </source>
</evidence>
<dbReference type="FunFam" id="2.60.40.10:FF:000142">
    <property type="entry name" value="V-set domain-containing T-cell activation inhibitor 1"/>
    <property type="match status" value="1"/>
</dbReference>
<dbReference type="SUPFAM" id="SSF48726">
    <property type="entry name" value="Immunoglobulin"/>
    <property type="match status" value="1"/>
</dbReference>
<keyword evidence="2" id="KW-0732">Signal</keyword>
<organism evidence="8 9">
    <name type="scientific">Astyanax mexicanus</name>
    <name type="common">Blind cave fish</name>
    <name type="synonym">Astyanax fasciatus mexicanus</name>
    <dbReference type="NCBI Taxonomy" id="7994"/>
    <lineage>
        <taxon>Eukaryota</taxon>
        <taxon>Metazoa</taxon>
        <taxon>Chordata</taxon>
        <taxon>Craniata</taxon>
        <taxon>Vertebrata</taxon>
        <taxon>Euteleostomi</taxon>
        <taxon>Actinopterygii</taxon>
        <taxon>Neopterygii</taxon>
        <taxon>Teleostei</taxon>
        <taxon>Ostariophysi</taxon>
        <taxon>Characiformes</taxon>
        <taxon>Characoidei</taxon>
        <taxon>Acestrorhamphidae</taxon>
        <taxon>Acestrorhamphinae</taxon>
        <taxon>Astyanax</taxon>
    </lineage>
</organism>
<dbReference type="InterPro" id="IPR050504">
    <property type="entry name" value="IgSF_BTN/MOG"/>
</dbReference>
<dbReference type="SMART" id="SM00409">
    <property type="entry name" value="IG"/>
    <property type="match status" value="1"/>
</dbReference>
<feature type="domain" description="Ig-like" evidence="7">
    <location>
        <begin position="45"/>
        <end position="142"/>
    </location>
</feature>
<name>A0A3B1ISI5_ASTMX</name>
<dbReference type="Bgee" id="ENSAMXG00000038012">
    <property type="expression patterns" value="Expressed in zone of skin and 2 other cell types or tissues"/>
</dbReference>
<dbReference type="InParanoid" id="A0A3B1ISI5"/>
<reference evidence="8" key="3">
    <citation type="submission" date="2025-08" db="UniProtKB">
        <authorList>
            <consortium name="Ensembl"/>
        </authorList>
    </citation>
    <scope>IDENTIFICATION</scope>
</reference>
<keyword evidence="4" id="KW-1015">Disulfide bond</keyword>
<sequence>MGATNNRPSAPLCRLTCDVYLFYSVLQTRSQWWFLGLRSTVLARSSVTLPCSISPSLNAVNFEVLWFRPQEGHIPILFYQEQEIQENPRNPQYQGRVSLIGGLDKGNVSVKLENIRLEDKGEYICRVEKTDEGEEHSHPQWTEAMLVSMVTVGVWLEYAVTMRYQLIMALTERLSANHIAGSELTVVIALPLV</sequence>
<dbReference type="GO" id="GO:0050852">
    <property type="term" value="P:T cell receptor signaling pathway"/>
    <property type="evidence" value="ECO:0007669"/>
    <property type="project" value="TreeGrafter"/>
</dbReference>
<dbReference type="InterPro" id="IPR036179">
    <property type="entry name" value="Ig-like_dom_sf"/>
</dbReference>
<dbReference type="Gene3D" id="2.60.40.10">
    <property type="entry name" value="Immunoglobulins"/>
    <property type="match status" value="1"/>
</dbReference>
<keyword evidence="5" id="KW-0325">Glycoprotein</keyword>
<evidence type="ECO:0000256" key="5">
    <source>
        <dbReference type="ARBA" id="ARBA00023180"/>
    </source>
</evidence>
<dbReference type="InterPro" id="IPR003599">
    <property type="entry name" value="Ig_sub"/>
</dbReference>
<evidence type="ECO:0000256" key="3">
    <source>
        <dbReference type="ARBA" id="ARBA00023136"/>
    </source>
</evidence>
<dbReference type="Pfam" id="PF07686">
    <property type="entry name" value="V-set"/>
    <property type="match status" value="1"/>
</dbReference>
<dbReference type="InterPro" id="IPR013783">
    <property type="entry name" value="Ig-like_fold"/>
</dbReference>
<dbReference type="GO" id="GO:0050863">
    <property type="term" value="P:regulation of T cell activation"/>
    <property type="evidence" value="ECO:0007669"/>
    <property type="project" value="UniProtKB-ARBA"/>
</dbReference>
<dbReference type="SMART" id="SM00406">
    <property type="entry name" value="IGv"/>
    <property type="match status" value="1"/>
</dbReference>
<evidence type="ECO:0000259" key="7">
    <source>
        <dbReference type="PROSITE" id="PS50835"/>
    </source>
</evidence>
<dbReference type="GO" id="GO:0005102">
    <property type="term" value="F:signaling receptor binding"/>
    <property type="evidence" value="ECO:0007669"/>
    <property type="project" value="TreeGrafter"/>
</dbReference>
<keyword evidence="6" id="KW-0393">Immunoglobulin domain</keyword>
<dbReference type="Proteomes" id="UP000018467">
    <property type="component" value="Unassembled WGS sequence"/>
</dbReference>
<evidence type="ECO:0000256" key="4">
    <source>
        <dbReference type="ARBA" id="ARBA00023157"/>
    </source>
</evidence>
<dbReference type="AlphaFoldDB" id="A0A3B1ISI5"/>
<reference evidence="9" key="2">
    <citation type="journal article" date="2014" name="Nat. Commun.">
        <title>The cavefish genome reveals candidate genes for eye loss.</title>
        <authorList>
            <person name="McGaugh S.E."/>
            <person name="Gross J.B."/>
            <person name="Aken B."/>
            <person name="Blin M."/>
            <person name="Borowsky R."/>
            <person name="Chalopin D."/>
            <person name="Hinaux H."/>
            <person name="Jeffery W.R."/>
            <person name="Keene A."/>
            <person name="Ma L."/>
            <person name="Minx P."/>
            <person name="Murphy D."/>
            <person name="O'Quin K.E."/>
            <person name="Retaux S."/>
            <person name="Rohner N."/>
            <person name="Searle S.M."/>
            <person name="Stahl B.A."/>
            <person name="Tabin C."/>
            <person name="Volff J.N."/>
            <person name="Yoshizawa M."/>
            <person name="Warren W.C."/>
        </authorList>
    </citation>
    <scope>NUCLEOTIDE SEQUENCE [LARGE SCALE GENOMIC DNA]</scope>
    <source>
        <strain evidence="9">female</strain>
    </source>
</reference>
<evidence type="ECO:0000313" key="8">
    <source>
        <dbReference type="Ensembl" id="ENSAMXP00000032957.1"/>
    </source>
</evidence>
<reference evidence="8" key="4">
    <citation type="submission" date="2025-09" db="UniProtKB">
        <authorList>
            <consortium name="Ensembl"/>
        </authorList>
    </citation>
    <scope>IDENTIFICATION</scope>
</reference>
<evidence type="ECO:0000313" key="9">
    <source>
        <dbReference type="Proteomes" id="UP000018467"/>
    </source>
</evidence>
<dbReference type="GO" id="GO:1903037">
    <property type="term" value="P:regulation of leukocyte cell-cell adhesion"/>
    <property type="evidence" value="ECO:0007669"/>
    <property type="project" value="UniProtKB-ARBA"/>
</dbReference>
<keyword evidence="9" id="KW-1185">Reference proteome</keyword>
<proteinExistence type="predicted"/>
<dbReference type="GO" id="GO:0001817">
    <property type="term" value="P:regulation of cytokine production"/>
    <property type="evidence" value="ECO:0007669"/>
    <property type="project" value="TreeGrafter"/>
</dbReference>
<dbReference type="PANTHER" id="PTHR24100:SF130">
    <property type="entry name" value="BUTYROPHILIN-LIKE PROTEIN 9"/>
    <property type="match status" value="1"/>
</dbReference>
<reference evidence="9" key="1">
    <citation type="submission" date="2013-03" db="EMBL/GenBank/DDBJ databases">
        <authorList>
            <person name="Jeffery W."/>
            <person name="Warren W."/>
            <person name="Wilson R.K."/>
        </authorList>
    </citation>
    <scope>NUCLEOTIDE SEQUENCE</scope>
    <source>
        <strain evidence="9">female</strain>
    </source>
</reference>
<dbReference type="PANTHER" id="PTHR24100">
    <property type="entry name" value="BUTYROPHILIN"/>
    <property type="match status" value="1"/>
</dbReference>
<dbReference type="GeneTree" id="ENSGT00940000180384"/>